<dbReference type="RefSeq" id="WP_341408069.1">
    <property type="nucleotide sequence ID" value="NZ_JBBUKT010000018.1"/>
</dbReference>
<reference evidence="1 2" key="1">
    <citation type="submission" date="2024-04" db="EMBL/GenBank/DDBJ databases">
        <title>Luteolibacter sp. isolated from soil.</title>
        <authorList>
            <person name="An J."/>
        </authorList>
    </citation>
    <scope>NUCLEOTIDE SEQUENCE [LARGE SCALE GENOMIC DNA]</scope>
    <source>
        <strain evidence="1 2">Y139</strain>
    </source>
</reference>
<organism evidence="1 2">
    <name type="scientific">Luteolibacter soli</name>
    <dbReference type="NCBI Taxonomy" id="3135280"/>
    <lineage>
        <taxon>Bacteria</taxon>
        <taxon>Pseudomonadati</taxon>
        <taxon>Verrucomicrobiota</taxon>
        <taxon>Verrucomicrobiia</taxon>
        <taxon>Verrucomicrobiales</taxon>
        <taxon>Verrucomicrobiaceae</taxon>
        <taxon>Luteolibacter</taxon>
    </lineage>
</organism>
<evidence type="ECO:0000313" key="2">
    <source>
        <dbReference type="Proteomes" id="UP001371305"/>
    </source>
</evidence>
<keyword evidence="2" id="KW-1185">Reference proteome</keyword>
<comment type="caution">
    <text evidence="1">The sequence shown here is derived from an EMBL/GenBank/DDBJ whole genome shotgun (WGS) entry which is preliminary data.</text>
</comment>
<accession>A0ABU9B4N5</accession>
<protein>
    <recommendedName>
        <fullName evidence="3">DUF4393 domain-containing protein</fullName>
    </recommendedName>
</protein>
<name>A0ABU9B4N5_9BACT</name>
<proteinExistence type="predicted"/>
<dbReference type="EMBL" id="JBBUKT010000018">
    <property type="protein sequence ID" value="MEK7954301.1"/>
    <property type="molecule type" value="Genomic_DNA"/>
</dbReference>
<evidence type="ECO:0008006" key="3">
    <source>
        <dbReference type="Google" id="ProtNLM"/>
    </source>
</evidence>
<gene>
    <name evidence="1" type="ORF">WKV53_27540</name>
</gene>
<dbReference type="Proteomes" id="UP001371305">
    <property type="component" value="Unassembled WGS sequence"/>
</dbReference>
<sequence length="243" mass="26711">MEQPPIPEANAIRSLIEGGARILSAAIPGVGSVIVQGYTEYVSARREQRAQEFFEFVVGELKKLEQRQEELAKNLSEMPDAAEILERAVEAATKETAAEKRPMYSKAYLNFITAPGDTQPEDRVSIISEIEQLTFNDLEVLARFGARNPLRGDELTGTTHPDYGAMVAPPGFGGAARARPDWRQQHGPLISSLQRLQARGLLSEVHINRGSSTPGGEDPQFTTFRMRGWQATALALRLVGAIR</sequence>
<evidence type="ECO:0000313" key="1">
    <source>
        <dbReference type="EMBL" id="MEK7954301.1"/>
    </source>
</evidence>